<dbReference type="EMBL" id="QUTE01023368">
    <property type="protein sequence ID" value="RHY80524.1"/>
    <property type="molecule type" value="Genomic_DNA"/>
</dbReference>
<evidence type="ECO:0000313" key="3">
    <source>
        <dbReference type="EMBL" id="RHY80524.1"/>
    </source>
</evidence>
<protein>
    <submittedName>
        <fullName evidence="2">Uncharacterized protein</fullName>
    </submittedName>
</protein>
<sequence>MGENEGNKAAQREKLLASKRAWAKEHYEQNRERILAVNKKWALKNRAKIRESKRRYRERNRAKHRNQIQAYYRNWKRRRDERRENGEASAEDDDPEPPQDLDDDDDLEGEGWDRDVDDKDIVGMLDNEDLFAATDPTVEESERYTPRQRSMVLVRQQKFWQRLADVLPMTTHDLEHWSVELHADIPSSSPPVHRDYVAGRPHVVTEDAAQGDVASEDEEMYARAHEMTIVRQRKKIPSTDEQLEQLKQDPSMAAVLETIILMRAGSGAWPDDLR</sequence>
<dbReference type="VEuPathDB" id="FungiDB:H257_06842"/>
<reference evidence="5 6" key="1">
    <citation type="submission" date="2018-08" db="EMBL/GenBank/DDBJ databases">
        <title>Aphanomyces genome sequencing and annotation.</title>
        <authorList>
            <person name="Minardi D."/>
            <person name="Oidtmann B."/>
            <person name="Van Der Giezen M."/>
            <person name="Studholme D.J."/>
        </authorList>
    </citation>
    <scope>NUCLEOTIDE SEQUENCE [LARGE SCALE GENOMIC DNA]</scope>
    <source>
        <strain evidence="3 5">197901</strain>
        <strain evidence="4 7">FDL457</strain>
        <strain evidence="2 6">Yx</strain>
    </source>
</reference>
<evidence type="ECO:0000313" key="4">
    <source>
        <dbReference type="EMBL" id="RHZ38000.1"/>
    </source>
</evidence>
<proteinExistence type="predicted"/>
<evidence type="ECO:0000256" key="1">
    <source>
        <dbReference type="SAM" id="MobiDB-lite"/>
    </source>
</evidence>
<evidence type="ECO:0000313" key="2">
    <source>
        <dbReference type="EMBL" id="RHY07210.1"/>
    </source>
</evidence>
<dbReference type="EMBL" id="QUTF01009105">
    <property type="protein sequence ID" value="RHZ38000.1"/>
    <property type="molecule type" value="Genomic_DNA"/>
</dbReference>
<comment type="caution">
    <text evidence="2">The sequence shown here is derived from an EMBL/GenBank/DDBJ whole genome shotgun (WGS) entry which is preliminary data.</text>
</comment>
<evidence type="ECO:0000313" key="7">
    <source>
        <dbReference type="Proteomes" id="UP000286510"/>
    </source>
</evidence>
<dbReference type="Proteomes" id="UP000266196">
    <property type="component" value="Unassembled WGS sequence"/>
</dbReference>
<name>A0A397AHE2_APHAT</name>
<feature type="region of interest" description="Disordered" evidence="1">
    <location>
        <begin position="79"/>
        <end position="118"/>
    </location>
</feature>
<gene>
    <name evidence="2" type="ORF">DYB25_009081</name>
    <name evidence="4" type="ORF">DYB26_008330</name>
    <name evidence="3" type="ORF">DYB31_010056</name>
</gene>
<dbReference type="EMBL" id="QUTA01007398">
    <property type="protein sequence ID" value="RHY07210.1"/>
    <property type="molecule type" value="Genomic_DNA"/>
</dbReference>
<dbReference type="Proteomes" id="UP000266239">
    <property type="component" value="Unassembled WGS sequence"/>
</dbReference>
<organism evidence="2 6">
    <name type="scientific">Aphanomyces astaci</name>
    <name type="common">Crayfish plague agent</name>
    <dbReference type="NCBI Taxonomy" id="112090"/>
    <lineage>
        <taxon>Eukaryota</taxon>
        <taxon>Sar</taxon>
        <taxon>Stramenopiles</taxon>
        <taxon>Oomycota</taxon>
        <taxon>Saprolegniomycetes</taxon>
        <taxon>Saprolegniales</taxon>
        <taxon>Verrucalvaceae</taxon>
        <taxon>Aphanomyces</taxon>
    </lineage>
</organism>
<evidence type="ECO:0000313" key="6">
    <source>
        <dbReference type="Proteomes" id="UP000266239"/>
    </source>
</evidence>
<feature type="compositionally biased region" description="Acidic residues" evidence="1">
    <location>
        <begin position="89"/>
        <end position="110"/>
    </location>
</feature>
<dbReference type="AlphaFoldDB" id="A0A397AHE2"/>
<evidence type="ECO:0000313" key="5">
    <source>
        <dbReference type="Proteomes" id="UP000266196"/>
    </source>
</evidence>
<accession>A0A397AHE2</accession>
<dbReference type="Proteomes" id="UP000286510">
    <property type="component" value="Unassembled WGS sequence"/>
</dbReference>